<keyword evidence="1" id="KW-0472">Membrane</keyword>
<sequence length="273" mass="28040">MNAERVRPVGVLEPLAGAVAAEWVKARTARSTRAALLGAVVAVAAVVLVAVAAVNTWEGLPAERQDDMTVAPLDRVVVLPLSIALGVLAVLAITREYTTGMIRVTLAAVPHRGTVLAAKALVVAAVTLAAGLAGVAATFFLGRWIAGDRPLGFNSLPLEDELPVVLAQGVSVMVVALAVLGVATLLRSTAVSIVVLVVLVYLAPMIAMNLPAPWSHRLSSVLPSNLPYQVVGGVDTGPAFEAVLSPLEAVALMACYAVLPLLAGAAALHRRDA</sequence>
<evidence type="ECO:0000313" key="3">
    <source>
        <dbReference type="Proteomes" id="UP000575985"/>
    </source>
</evidence>
<dbReference type="RefSeq" id="WP_179769794.1">
    <property type="nucleotide sequence ID" value="NZ_JACCFO010000001.1"/>
</dbReference>
<proteinExistence type="predicted"/>
<feature type="transmembrane region" description="Helical" evidence="1">
    <location>
        <begin position="77"/>
        <end position="94"/>
    </location>
</feature>
<keyword evidence="1" id="KW-0812">Transmembrane</keyword>
<dbReference type="Pfam" id="PF12730">
    <property type="entry name" value="ABC2_membrane_4"/>
    <property type="match status" value="1"/>
</dbReference>
<feature type="transmembrane region" description="Helical" evidence="1">
    <location>
        <begin position="249"/>
        <end position="268"/>
    </location>
</feature>
<protein>
    <submittedName>
        <fullName evidence="2">ABC-type transport system involved in multi-copper enzyme maturation permease subunit</fullName>
    </submittedName>
</protein>
<reference evidence="2 3" key="1">
    <citation type="submission" date="2020-07" db="EMBL/GenBank/DDBJ databases">
        <title>Sequencing the genomes of 1000 actinobacteria strains.</title>
        <authorList>
            <person name="Klenk H.-P."/>
        </authorList>
    </citation>
    <scope>NUCLEOTIDE SEQUENCE [LARGE SCALE GENOMIC DNA]</scope>
    <source>
        <strain evidence="2 3">DSM 45927</strain>
    </source>
</reference>
<organism evidence="2 3">
    <name type="scientific">Streptomonospora nanhaiensis</name>
    <dbReference type="NCBI Taxonomy" id="1323731"/>
    <lineage>
        <taxon>Bacteria</taxon>
        <taxon>Bacillati</taxon>
        <taxon>Actinomycetota</taxon>
        <taxon>Actinomycetes</taxon>
        <taxon>Streptosporangiales</taxon>
        <taxon>Nocardiopsidaceae</taxon>
        <taxon>Streptomonospora</taxon>
    </lineage>
</organism>
<keyword evidence="3" id="KW-1185">Reference proteome</keyword>
<accession>A0A853BW36</accession>
<evidence type="ECO:0000313" key="2">
    <source>
        <dbReference type="EMBL" id="NYI98697.1"/>
    </source>
</evidence>
<name>A0A853BW36_9ACTN</name>
<dbReference type="AlphaFoldDB" id="A0A853BW36"/>
<feature type="transmembrane region" description="Helical" evidence="1">
    <location>
        <begin position="165"/>
        <end position="186"/>
    </location>
</feature>
<keyword evidence="1" id="KW-1133">Transmembrane helix</keyword>
<feature type="transmembrane region" description="Helical" evidence="1">
    <location>
        <begin position="115"/>
        <end position="145"/>
    </location>
</feature>
<gene>
    <name evidence="2" type="ORF">HNR12_004974</name>
</gene>
<dbReference type="EMBL" id="JACCFO010000001">
    <property type="protein sequence ID" value="NYI98697.1"/>
    <property type="molecule type" value="Genomic_DNA"/>
</dbReference>
<comment type="caution">
    <text evidence="2">The sequence shown here is derived from an EMBL/GenBank/DDBJ whole genome shotgun (WGS) entry which is preliminary data.</text>
</comment>
<evidence type="ECO:0000256" key="1">
    <source>
        <dbReference type="SAM" id="Phobius"/>
    </source>
</evidence>
<dbReference type="Proteomes" id="UP000575985">
    <property type="component" value="Unassembled WGS sequence"/>
</dbReference>
<feature type="transmembrane region" description="Helical" evidence="1">
    <location>
        <begin position="193"/>
        <end position="214"/>
    </location>
</feature>
<feature type="transmembrane region" description="Helical" evidence="1">
    <location>
        <begin position="34"/>
        <end position="57"/>
    </location>
</feature>